<evidence type="ECO:0008006" key="3">
    <source>
        <dbReference type="Google" id="ProtNLM"/>
    </source>
</evidence>
<dbReference type="SUPFAM" id="SSF54427">
    <property type="entry name" value="NTF2-like"/>
    <property type="match status" value="1"/>
</dbReference>
<reference evidence="1 2" key="1">
    <citation type="submission" date="2020-08" db="EMBL/GenBank/DDBJ databases">
        <title>Genomic Encyclopedia of Type Strains, Phase III (KMG-III): the genomes of soil and plant-associated and newly described type strains.</title>
        <authorList>
            <person name="Whitman W."/>
        </authorList>
    </citation>
    <scope>NUCLEOTIDE SEQUENCE [LARGE SCALE GENOMIC DNA]</scope>
    <source>
        <strain evidence="1 2">CECT 8897</strain>
    </source>
</reference>
<dbReference type="Proteomes" id="UP000541535">
    <property type="component" value="Unassembled WGS sequence"/>
</dbReference>
<evidence type="ECO:0000313" key="1">
    <source>
        <dbReference type="EMBL" id="MBB3121003.1"/>
    </source>
</evidence>
<proteinExistence type="predicted"/>
<dbReference type="EMBL" id="JACHXD010000013">
    <property type="protein sequence ID" value="MBB3121003.1"/>
    <property type="molecule type" value="Genomic_DNA"/>
</dbReference>
<gene>
    <name evidence="1" type="ORF">FHS03_004076</name>
</gene>
<protein>
    <recommendedName>
        <fullName evidence="3">SnoaL-like domain-containing protein</fullName>
    </recommendedName>
</protein>
<organism evidence="1 2">
    <name type="scientific">Pseudoduganella violacea</name>
    <dbReference type="NCBI Taxonomy" id="1715466"/>
    <lineage>
        <taxon>Bacteria</taxon>
        <taxon>Pseudomonadati</taxon>
        <taxon>Pseudomonadota</taxon>
        <taxon>Betaproteobacteria</taxon>
        <taxon>Burkholderiales</taxon>
        <taxon>Oxalobacteraceae</taxon>
        <taxon>Telluria group</taxon>
        <taxon>Pseudoduganella</taxon>
    </lineage>
</organism>
<accession>A0A7W5BD92</accession>
<sequence>MPILTIAFTLGMAADNILAKKPIPAEAHLIIQKVRAAAKRKDFSTLRKLMVPEFTWSFGGDGDADQAIDAWRRDPRVMKELFRITGHRCAFASNEENIQCPPNAGYDYRAGFEKTEHGWRMTYFVAGD</sequence>
<evidence type="ECO:0000313" key="2">
    <source>
        <dbReference type="Proteomes" id="UP000541535"/>
    </source>
</evidence>
<dbReference type="RefSeq" id="WP_183442752.1">
    <property type="nucleotide sequence ID" value="NZ_JACHXD010000013.1"/>
</dbReference>
<name>A0A7W5BD92_9BURK</name>
<dbReference type="AlphaFoldDB" id="A0A7W5BD92"/>
<keyword evidence="2" id="KW-1185">Reference proteome</keyword>
<comment type="caution">
    <text evidence="1">The sequence shown here is derived from an EMBL/GenBank/DDBJ whole genome shotgun (WGS) entry which is preliminary data.</text>
</comment>
<dbReference type="InterPro" id="IPR032710">
    <property type="entry name" value="NTF2-like_dom_sf"/>
</dbReference>